<reference evidence="2 3" key="1">
    <citation type="journal article" date="2010" name="Nature">
        <title>The Ectocarpus genome and the independent evolution of multicellularity in brown algae.</title>
        <authorList>
            <person name="Cock J.M."/>
            <person name="Sterck L."/>
            <person name="Rouze P."/>
            <person name="Scornet D."/>
            <person name="Allen A.E."/>
            <person name="Amoutzias G."/>
            <person name="Anthouard V."/>
            <person name="Artiguenave F."/>
            <person name="Aury J.M."/>
            <person name="Badger J.H."/>
            <person name="Beszteri B."/>
            <person name="Billiau K."/>
            <person name="Bonnet E."/>
            <person name="Bothwell J.H."/>
            <person name="Bowler C."/>
            <person name="Boyen C."/>
            <person name="Brownlee C."/>
            <person name="Carrano C.J."/>
            <person name="Charrier B."/>
            <person name="Cho G.Y."/>
            <person name="Coelho S.M."/>
            <person name="Collen J."/>
            <person name="Corre E."/>
            <person name="Da Silva C."/>
            <person name="Delage L."/>
            <person name="Delaroque N."/>
            <person name="Dittami S.M."/>
            <person name="Doulbeau S."/>
            <person name="Elias M."/>
            <person name="Farnham G."/>
            <person name="Gachon C.M."/>
            <person name="Gschloessl B."/>
            <person name="Heesch S."/>
            <person name="Jabbari K."/>
            <person name="Jubin C."/>
            <person name="Kawai H."/>
            <person name="Kimura K."/>
            <person name="Kloareg B."/>
            <person name="Kupper F.C."/>
            <person name="Lang D."/>
            <person name="Le Bail A."/>
            <person name="Leblanc C."/>
            <person name="Lerouge P."/>
            <person name="Lohr M."/>
            <person name="Lopez P.J."/>
            <person name="Martens C."/>
            <person name="Maumus F."/>
            <person name="Michel G."/>
            <person name="Miranda-Saavedra D."/>
            <person name="Morales J."/>
            <person name="Moreau H."/>
            <person name="Motomura T."/>
            <person name="Nagasato C."/>
            <person name="Napoli C.A."/>
            <person name="Nelson D.R."/>
            <person name="Nyvall-Collen P."/>
            <person name="Peters A.F."/>
            <person name="Pommier C."/>
            <person name="Potin P."/>
            <person name="Poulain J."/>
            <person name="Quesneville H."/>
            <person name="Read B."/>
            <person name="Rensing S.A."/>
            <person name="Ritter A."/>
            <person name="Rousvoal S."/>
            <person name="Samanta M."/>
            <person name="Samson G."/>
            <person name="Schroeder D.C."/>
            <person name="Segurens B."/>
            <person name="Strittmatter M."/>
            <person name="Tonon T."/>
            <person name="Tregear J.W."/>
            <person name="Valentin K."/>
            <person name="von Dassow P."/>
            <person name="Yamagishi T."/>
            <person name="Van de Peer Y."/>
            <person name="Wincker P."/>
        </authorList>
    </citation>
    <scope>NUCLEOTIDE SEQUENCE [LARGE SCALE GENOMIC DNA]</scope>
    <source>
        <strain evidence="3">Ec32 / CCAP1310/4</strain>
    </source>
</reference>
<keyword evidence="3" id="KW-1185">Reference proteome</keyword>
<feature type="region of interest" description="Disordered" evidence="1">
    <location>
        <begin position="80"/>
        <end position="135"/>
    </location>
</feature>
<dbReference type="InParanoid" id="D8LEQ2"/>
<dbReference type="EMBL" id="FN649752">
    <property type="protein sequence ID" value="CBN78615.1"/>
    <property type="molecule type" value="Genomic_DNA"/>
</dbReference>
<organism evidence="2 3">
    <name type="scientific">Ectocarpus siliculosus</name>
    <name type="common">Brown alga</name>
    <name type="synonym">Conferva siliculosa</name>
    <dbReference type="NCBI Taxonomy" id="2880"/>
    <lineage>
        <taxon>Eukaryota</taxon>
        <taxon>Sar</taxon>
        <taxon>Stramenopiles</taxon>
        <taxon>Ochrophyta</taxon>
        <taxon>PX clade</taxon>
        <taxon>Phaeophyceae</taxon>
        <taxon>Ectocarpales</taxon>
        <taxon>Ectocarpaceae</taxon>
        <taxon>Ectocarpus</taxon>
    </lineage>
</organism>
<dbReference type="AlphaFoldDB" id="D8LEQ2"/>
<protein>
    <submittedName>
        <fullName evidence="2">Uncharacterized protein</fullName>
    </submittedName>
</protein>
<dbReference type="Proteomes" id="UP000002630">
    <property type="component" value="Linkage Group LG27"/>
</dbReference>
<sequence length="538" mass="58087">MATYPRRPGTASDQRHQAGKPQLLRDSTYSGGRRIKSSSAPPTAAGTRDANAGESIDHQDDYEVLPTAGLEIHCRSETLGPLQPSQIYPLRPTVEKERTPLSYSDVGQRTLRRRETSSPTGEGNQEADDQEDYGRVVRCEEPRLDQGTTVVGQKGAYTADNELVTNPFFSTPQNAADYHPAEGDCQSAGRQDRGATVVLSSTVLLSPRGRARTSTPSTAFAAEWRAVSQDNEADWAYSLSPRPHTTQDSYFGGGSWHDPPTAYSSNARCEQRWAPSDAKSGQHGTSKDPADLLEILWGQGSVSAAHGRHGLANDNLARTLFGKDEFAGDREIACFLASAAAAAEAEAASSATAASLAAAAANFPAQETGGTHSSQRPPLLIPKATISLVAVPIHADDPSRRYNPYHLRIVSREVDGGLGAGRGDDLEGMPDDDGETSGNSSNEDSTGETLPRVQKASCPPQGNRRRRSAEQRGSPGTALGLEEKQGQDDCRDIERAYICSDGVTYVNVHGETTFQSLNQWSKEKERFDTLSRMRFVRR</sequence>
<accession>D8LEQ2</accession>
<feature type="compositionally biased region" description="Polar residues" evidence="1">
    <location>
        <begin position="436"/>
        <end position="448"/>
    </location>
</feature>
<gene>
    <name evidence="2" type="ORF">Esi_0137_0070</name>
</gene>
<feature type="region of interest" description="Disordered" evidence="1">
    <location>
        <begin position="416"/>
        <end position="487"/>
    </location>
</feature>
<feature type="region of interest" description="Disordered" evidence="1">
    <location>
        <begin position="1"/>
        <end position="58"/>
    </location>
</feature>
<dbReference type="EMBL" id="FN647981">
    <property type="protein sequence ID" value="CBN78615.1"/>
    <property type="molecule type" value="Genomic_DNA"/>
</dbReference>
<evidence type="ECO:0000256" key="1">
    <source>
        <dbReference type="SAM" id="MobiDB-lite"/>
    </source>
</evidence>
<name>D8LEQ2_ECTSI</name>
<evidence type="ECO:0000313" key="2">
    <source>
        <dbReference type="EMBL" id="CBN78615.1"/>
    </source>
</evidence>
<proteinExistence type="predicted"/>
<evidence type="ECO:0000313" key="3">
    <source>
        <dbReference type="Proteomes" id="UP000002630"/>
    </source>
</evidence>
<feature type="compositionally biased region" description="Acidic residues" evidence="1">
    <location>
        <begin position="426"/>
        <end position="435"/>
    </location>
</feature>